<evidence type="ECO:0000256" key="19">
    <source>
        <dbReference type="ARBA" id="ARBA00029943"/>
    </source>
</evidence>
<evidence type="ECO:0000313" key="25">
    <source>
        <dbReference type="EMBL" id="ROR71889.1"/>
    </source>
</evidence>
<keyword evidence="4" id="KW-0808">Transferase</keyword>
<gene>
    <name evidence="25" type="ORF">EDD31_0228</name>
</gene>
<dbReference type="Gene3D" id="3.30.1490.70">
    <property type="match status" value="1"/>
</dbReference>
<evidence type="ECO:0000256" key="7">
    <source>
        <dbReference type="ARBA" id="ARBA00022723"/>
    </source>
</evidence>
<dbReference type="InterPro" id="IPR014145">
    <property type="entry name" value="LigD_pol_dom"/>
</dbReference>
<evidence type="ECO:0000256" key="20">
    <source>
        <dbReference type="ARBA" id="ARBA00034003"/>
    </source>
</evidence>
<accession>A0A3N2B9D7</accession>
<evidence type="ECO:0000256" key="9">
    <source>
        <dbReference type="ARBA" id="ARBA00022763"/>
    </source>
</evidence>
<keyword evidence="3 25" id="KW-0436">Ligase</keyword>
<evidence type="ECO:0000256" key="11">
    <source>
        <dbReference type="ARBA" id="ARBA00022839"/>
    </source>
</evidence>
<evidence type="ECO:0000256" key="22">
    <source>
        <dbReference type="ARBA" id="ARBA00049990"/>
    </source>
</evidence>
<name>A0A3N2B9D7_9MICO</name>
<dbReference type="OrthoDB" id="9802472at2"/>
<evidence type="ECO:0000256" key="13">
    <source>
        <dbReference type="ARBA" id="ARBA00022932"/>
    </source>
</evidence>
<dbReference type="GO" id="GO:0003887">
    <property type="term" value="F:DNA-directed DNA polymerase activity"/>
    <property type="evidence" value="ECO:0007669"/>
    <property type="project" value="UniProtKB-KW"/>
</dbReference>
<keyword evidence="5" id="KW-0548">Nucleotidyltransferase</keyword>
<feature type="domain" description="ATP-dependent DNA ligase family profile" evidence="24">
    <location>
        <begin position="601"/>
        <end position="726"/>
    </location>
</feature>
<dbReference type="Gene3D" id="2.40.50.140">
    <property type="entry name" value="Nucleic acid-binding proteins"/>
    <property type="match status" value="1"/>
</dbReference>
<dbReference type="EC" id="6.5.1.1" evidence="2"/>
<dbReference type="InterPro" id="IPR033649">
    <property type="entry name" value="MtLigD_Pol-like"/>
</dbReference>
<dbReference type="GO" id="GO:0006310">
    <property type="term" value="P:DNA recombination"/>
    <property type="evidence" value="ECO:0007669"/>
    <property type="project" value="UniProtKB-KW"/>
</dbReference>
<dbReference type="PROSITE" id="PS50160">
    <property type="entry name" value="DNA_LIGASE_A3"/>
    <property type="match status" value="1"/>
</dbReference>
<dbReference type="EMBL" id="RKHK01000001">
    <property type="protein sequence ID" value="ROR71889.1"/>
    <property type="molecule type" value="Genomic_DNA"/>
</dbReference>
<keyword evidence="18" id="KW-0511">Multifunctional enzyme</keyword>
<proteinExistence type="inferred from homology"/>
<evidence type="ECO:0000256" key="23">
    <source>
        <dbReference type="SAM" id="MobiDB-lite"/>
    </source>
</evidence>
<reference evidence="25 26" key="1">
    <citation type="submission" date="2018-11" db="EMBL/GenBank/DDBJ databases">
        <title>Sequencing the genomes of 1000 actinobacteria strains.</title>
        <authorList>
            <person name="Klenk H.-P."/>
        </authorList>
    </citation>
    <scope>NUCLEOTIDE SEQUENCE [LARGE SCALE GENOMIC DNA]</scope>
    <source>
        <strain evidence="25 26">DSM 11294</strain>
    </source>
</reference>
<dbReference type="InterPro" id="IPR012340">
    <property type="entry name" value="NA-bd_OB-fold"/>
</dbReference>
<comment type="cofactor">
    <cofactor evidence="1">
        <name>Mn(2+)</name>
        <dbReference type="ChEBI" id="CHEBI:29035"/>
    </cofactor>
</comment>
<dbReference type="GO" id="GO:0005524">
    <property type="term" value="F:ATP binding"/>
    <property type="evidence" value="ECO:0007669"/>
    <property type="project" value="UniProtKB-KW"/>
</dbReference>
<sequence>MSAEQSVEVGGHTLRVSSLDKVLYPATGTTKADVLRYLLDVAPFLLPHTAGRPATRKRWPDGVGTERDPGQSFFVKALESSAPAWIVRGDLEHSGGPKTYPLIDNAATLAWLGQVAALEIHVPQWRLDLAGRPSPPDRMVLDLDPGPGMGLVACAEVAQLIRPLLQGMGLDAVPVTSGSKGIHLYSSLPSEGSHSSEQIREVAHELARSLEADHPDLVVSDMKKSLRKNKVLVDWSQNSASKTTVAPYSLRGRLRPTVAAPRTWEELEDEGLAHLEIDEVLARLKKLGDPLDALTPADLLATYRHKRDAARTPEPMPGRGSSRGAADDSVDGVFVIHEHHASRLHWDLRLEHRGVLRSWALPKGIPTSQKNALAVQTEDHPMEYLDFAGTIPKGEYGAGEMGIWDTGTYRIRTWHEGHEVSVVLTGQDDGGLSASGLGKSATLALIRTGGEDEADQWLAHLMQQGSSRSRPDNSPAGRSRSGRSAGSREGAQESRPPLPEPMLATAGEAGDLAGSQWSLEMKWDGMRAIVGIDGGEVRIVSRNGHDMTATYPELAGISDVVREASSVVLDAEIVALDERRRASFSLLQQRIQAGSQREIDHLAEQIPVQLVVFDILEVEGQSCVRKTYEKRRELLATALDPEAHEAVVVPAPVADELEEALAESRRRGYEGVVAKRHGSRYASGRRSRAWLKLTHSLTQEAVVIGWRPGRGARSGAVGSLLLAVLDSGGGLRYAGRVGTGFREEEARDWVTQFERISRKTPPVPEVPAEVARDAHWVTPHRVGEVQFASWTGEGRMRHPRWRGWRHDKGPADLDPPP</sequence>
<comment type="catalytic activity">
    <reaction evidence="20">
        <text>ATP + (deoxyribonucleotide)n-3'-hydroxyl + 5'-phospho-(deoxyribonucleotide)m = (deoxyribonucleotide)n+m + AMP + diphosphate.</text>
        <dbReference type="EC" id="6.5.1.1"/>
    </reaction>
</comment>
<dbReference type="CDD" id="cd07906">
    <property type="entry name" value="Adenylation_DNA_ligase_LigD_LigC"/>
    <property type="match status" value="1"/>
</dbReference>
<dbReference type="NCBIfam" id="TIGR02778">
    <property type="entry name" value="ligD_pol"/>
    <property type="match status" value="1"/>
</dbReference>
<evidence type="ECO:0000256" key="10">
    <source>
        <dbReference type="ARBA" id="ARBA00022801"/>
    </source>
</evidence>
<keyword evidence="13" id="KW-0239">DNA-directed DNA polymerase</keyword>
<dbReference type="GO" id="GO:0006281">
    <property type="term" value="P:DNA repair"/>
    <property type="evidence" value="ECO:0007669"/>
    <property type="project" value="UniProtKB-KW"/>
</dbReference>
<keyword evidence="16" id="KW-0234">DNA repair</keyword>
<evidence type="ECO:0000256" key="14">
    <source>
        <dbReference type="ARBA" id="ARBA00023125"/>
    </source>
</evidence>
<dbReference type="NCBIfam" id="TIGR02779">
    <property type="entry name" value="NHEJ_ligase_lig"/>
    <property type="match status" value="1"/>
</dbReference>
<comment type="similarity">
    <text evidence="22">In the N-terminal section; belongs to the LigD polymerase family.</text>
</comment>
<dbReference type="Pfam" id="PF04679">
    <property type="entry name" value="DNA_ligase_A_C"/>
    <property type="match status" value="1"/>
</dbReference>
<dbReference type="PANTHER" id="PTHR42705">
    <property type="entry name" value="BIFUNCTIONAL NON-HOMOLOGOUS END JOINING PROTEIN LIGD"/>
    <property type="match status" value="1"/>
</dbReference>
<keyword evidence="11" id="KW-0269">Exonuclease</keyword>
<keyword evidence="9" id="KW-0227">DNA damage</keyword>
<dbReference type="InterPro" id="IPR016059">
    <property type="entry name" value="DNA_ligase_ATP-dep_CS"/>
</dbReference>
<dbReference type="InterPro" id="IPR012310">
    <property type="entry name" value="DNA_ligase_ATP-dep_cent"/>
</dbReference>
<evidence type="ECO:0000256" key="2">
    <source>
        <dbReference type="ARBA" id="ARBA00012727"/>
    </source>
</evidence>
<dbReference type="NCBIfam" id="NF007210">
    <property type="entry name" value="PRK09632.1"/>
    <property type="match status" value="1"/>
</dbReference>
<feature type="compositionally biased region" description="Low complexity" evidence="23">
    <location>
        <begin position="476"/>
        <end position="489"/>
    </location>
</feature>
<evidence type="ECO:0000256" key="15">
    <source>
        <dbReference type="ARBA" id="ARBA00023172"/>
    </source>
</evidence>
<evidence type="ECO:0000256" key="3">
    <source>
        <dbReference type="ARBA" id="ARBA00022598"/>
    </source>
</evidence>
<dbReference type="Gene3D" id="3.30.470.30">
    <property type="entry name" value="DNA ligase/mRNA capping enzyme"/>
    <property type="match status" value="1"/>
</dbReference>
<evidence type="ECO:0000256" key="5">
    <source>
        <dbReference type="ARBA" id="ARBA00022695"/>
    </source>
</evidence>
<evidence type="ECO:0000256" key="21">
    <source>
        <dbReference type="ARBA" id="ARBA00049981"/>
    </source>
</evidence>
<dbReference type="GO" id="GO:0004527">
    <property type="term" value="F:exonuclease activity"/>
    <property type="evidence" value="ECO:0007669"/>
    <property type="project" value="UniProtKB-KW"/>
</dbReference>
<keyword evidence="7" id="KW-0479">Metal-binding</keyword>
<keyword evidence="12" id="KW-0067">ATP-binding</keyword>
<keyword evidence="14" id="KW-0238">DNA-binding</keyword>
<keyword evidence="15" id="KW-0233">DNA recombination</keyword>
<evidence type="ECO:0000313" key="26">
    <source>
        <dbReference type="Proteomes" id="UP000280668"/>
    </source>
</evidence>
<comment type="similarity">
    <text evidence="21">In the C-terminal section; belongs to the ATP-dependent DNA ligase family.</text>
</comment>
<feature type="region of interest" description="Disordered" evidence="23">
    <location>
        <begin position="463"/>
        <end position="505"/>
    </location>
</feature>
<evidence type="ECO:0000256" key="18">
    <source>
        <dbReference type="ARBA" id="ARBA00023268"/>
    </source>
</evidence>
<keyword evidence="10" id="KW-0378">Hydrolase</keyword>
<dbReference type="Pfam" id="PF01068">
    <property type="entry name" value="DNA_ligase_A_M"/>
    <property type="match status" value="1"/>
</dbReference>
<dbReference type="InterPro" id="IPR014146">
    <property type="entry name" value="LigD_ligase_dom"/>
</dbReference>
<keyword evidence="17" id="KW-0464">Manganese</keyword>
<dbReference type="SUPFAM" id="SSF50249">
    <property type="entry name" value="Nucleic acid-binding proteins"/>
    <property type="match status" value="1"/>
</dbReference>
<dbReference type="InterPro" id="IPR052171">
    <property type="entry name" value="NHEJ_LigD"/>
</dbReference>
<dbReference type="InterPro" id="IPR012309">
    <property type="entry name" value="DNA_ligase_ATP-dep_C"/>
</dbReference>
<organism evidence="25 26">
    <name type="scientific">Bogoriella caseilytica</name>
    <dbReference type="NCBI Taxonomy" id="56055"/>
    <lineage>
        <taxon>Bacteria</taxon>
        <taxon>Bacillati</taxon>
        <taxon>Actinomycetota</taxon>
        <taxon>Actinomycetes</taxon>
        <taxon>Micrococcales</taxon>
        <taxon>Bogoriellaceae</taxon>
        <taxon>Bogoriella</taxon>
    </lineage>
</organism>
<dbReference type="RefSeq" id="WP_123302543.1">
    <property type="nucleotide sequence ID" value="NZ_RKHK01000001.1"/>
</dbReference>
<dbReference type="Pfam" id="PF21686">
    <property type="entry name" value="LigD_Prim-Pol"/>
    <property type="match status" value="1"/>
</dbReference>
<dbReference type="AlphaFoldDB" id="A0A3N2B9D7"/>
<dbReference type="CDD" id="cd07971">
    <property type="entry name" value="OBF_DNA_ligase_LigD"/>
    <property type="match status" value="1"/>
</dbReference>
<dbReference type="Gene3D" id="3.90.920.10">
    <property type="entry name" value="DNA primase, PRIM domain"/>
    <property type="match status" value="1"/>
</dbReference>
<evidence type="ECO:0000256" key="17">
    <source>
        <dbReference type="ARBA" id="ARBA00023211"/>
    </source>
</evidence>
<evidence type="ECO:0000256" key="12">
    <source>
        <dbReference type="ARBA" id="ARBA00022840"/>
    </source>
</evidence>
<dbReference type="Pfam" id="PF13298">
    <property type="entry name" value="LigD_N"/>
    <property type="match status" value="1"/>
</dbReference>
<evidence type="ECO:0000256" key="6">
    <source>
        <dbReference type="ARBA" id="ARBA00022722"/>
    </source>
</evidence>
<evidence type="ECO:0000256" key="8">
    <source>
        <dbReference type="ARBA" id="ARBA00022741"/>
    </source>
</evidence>
<evidence type="ECO:0000259" key="24">
    <source>
        <dbReference type="PROSITE" id="PS50160"/>
    </source>
</evidence>
<evidence type="ECO:0000256" key="1">
    <source>
        <dbReference type="ARBA" id="ARBA00001936"/>
    </source>
</evidence>
<dbReference type="CDD" id="cd04863">
    <property type="entry name" value="MtLigD_Pol_like"/>
    <property type="match status" value="1"/>
</dbReference>
<dbReference type="Proteomes" id="UP000280668">
    <property type="component" value="Unassembled WGS sequence"/>
</dbReference>
<evidence type="ECO:0000256" key="16">
    <source>
        <dbReference type="ARBA" id="ARBA00023204"/>
    </source>
</evidence>
<comment type="caution">
    <text evidence="25">The sequence shown here is derived from an EMBL/GenBank/DDBJ whole genome shotgun (WGS) entry which is preliminary data.</text>
</comment>
<keyword evidence="6" id="KW-0540">Nuclease</keyword>
<dbReference type="SUPFAM" id="SSF56091">
    <property type="entry name" value="DNA ligase/mRNA capping enzyme, catalytic domain"/>
    <property type="match status" value="1"/>
</dbReference>
<dbReference type="PROSITE" id="PS00697">
    <property type="entry name" value="DNA_LIGASE_A1"/>
    <property type="match status" value="1"/>
</dbReference>
<dbReference type="GO" id="GO:0003910">
    <property type="term" value="F:DNA ligase (ATP) activity"/>
    <property type="evidence" value="ECO:0007669"/>
    <property type="project" value="UniProtKB-EC"/>
</dbReference>
<dbReference type="GO" id="GO:0003677">
    <property type="term" value="F:DNA binding"/>
    <property type="evidence" value="ECO:0007669"/>
    <property type="project" value="UniProtKB-KW"/>
</dbReference>
<dbReference type="PANTHER" id="PTHR42705:SF2">
    <property type="entry name" value="BIFUNCTIONAL NON-HOMOLOGOUS END JOINING PROTEIN LIGD"/>
    <property type="match status" value="1"/>
</dbReference>
<protein>
    <recommendedName>
        <fullName evidence="2">DNA ligase (ATP)</fullName>
        <ecNumber evidence="2">6.5.1.1</ecNumber>
    </recommendedName>
    <alternativeName>
        <fullName evidence="19">NHEJ DNA polymerase</fullName>
    </alternativeName>
</protein>
<dbReference type="InterPro" id="IPR014144">
    <property type="entry name" value="LigD_PE_domain"/>
</dbReference>
<keyword evidence="26" id="KW-1185">Reference proteome</keyword>
<feature type="region of interest" description="Disordered" evidence="23">
    <location>
        <begin position="305"/>
        <end position="325"/>
    </location>
</feature>
<keyword evidence="8" id="KW-0547">Nucleotide-binding</keyword>
<evidence type="ECO:0000256" key="4">
    <source>
        <dbReference type="ARBA" id="ARBA00022679"/>
    </source>
</evidence>
<dbReference type="GO" id="GO:0046872">
    <property type="term" value="F:metal ion binding"/>
    <property type="evidence" value="ECO:0007669"/>
    <property type="project" value="UniProtKB-KW"/>
</dbReference>